<reference evidence="1" key="1">
    <citation type="submission" date="2014-01" db="EMBL/GenBank/DDBJ databases">
        <authorList>
            <person name="Aslett M."/>
        </authorList>
    </citation>
    <scope>NUCLEOTIDE SEQUENCE</scope>
</reference>
<proteinExistence type="predicted"/>
<dbReference type="EMBL" id="HG806621">
    <property type="protein sequence ID" value="CDW59522.1"/>
    <property type="molecule type" value="Genomic_DNA"/>
</dbReference>
<dbReference type="Proteomes" id="UP000030665">
    <property type="component" value="Unassembled WGS sequence"/>
</dbReference>
<keyword evidence="2" id="KW-1185">Reference proteome</keyword>
<gene>
    <name evidence="1" type="ORF">TTRE_0000785801</name>
</gene>
<evidence type="ECO:0000313" key="1">
    <source>
        <dbReference type="EMBL" id="CDW59522.1"/>
    </source>
</evidence>
<name>A0A077ZGP4_TRITR</name>
<sequence>MASNSKLLDTSGYSNSNCLIPWKRLDSSKHLRILRGDKSASIKHAINWVYSSGLFPRYTDYYAAAAWTILAHGLVCQYSGLPTSDWMYDLPRDWKISTTEMHDRLNRAFLKFPAATDMIMASKASWWYFGCALNRDSPLISPLRSLGIPNDIPEIVGVIGHWASTRKVLSLAGVKGIIEESDVFTHTPQELRIIDELRPYFLSPPETSHIIHLLRSKEISCLMKYWPDKEEISHVLHELRFFRENSGCYHEEFKFLTGKPHESLKLQSFFDKLTALHRAVANPGLWVCSKETLKNIGFDEEFVKGFIEGRNAGRVEDFLVKQTPTVNNDVIEEIMKEVSKMV</sequence>
<dbReference type="AlphaFoldDB" id="A0A077ZGP4"/>
<organism evidence="1 2">
    <name type="scientific">Trichuris trichiura</name>
    <name type="common">Whipworm</name>
    <name type="synonym">Trichocephalus trichiurus</name>
    <dbReference type="NCBI Taxonomy" id="36087"/>
    <lineage>
        <taxon>Eukaryota</taxon>
        <taxon>Metazoa</taxon>
        <taxon>Ecdysozoa</taxon>
        <taxon>Nematoda</taxon>
        <taxon>Enoplea</taxon>
        <taxon>Dorylaimia</taxon>
        <taxon>Trichinellida</taxon>
        <taxon>Trichuridae</taxon>
        <taxon>Trichuris</taxon>
    </lineage>
</organism>
<protein>
    <submittedName>
        <fullName evidence="1">Uncharacterized protein</fullName>
    </submittedName>
</protein>
<evidence type="ECO:0000313" key="2">
    <source>
        <dbReference type="Proteomes" id="UP000030665"/>
    </source>
</evidence>
<accession>A0A077ZGP4</accession>
<dbReference type="OrthoDB" id="6781751at2759"/>
<reference evidence="1" key="2">
    <citation type="submission" date="2014-03" db="EMBL/GenBank/DDBJ databases">
        <title>The whipworm genome and dual-species transcriptomics of an intimate host-pathogen interaction.</title>
        <authorList>
            <person name="Foth B.J."/>
            <person name="Tsai I.J."/>
            <person name="Reid A.J."/>
            <person name="Bancroft A.J."/>
            <person name="Nichol S."/>
            <person name="Tracey A."/>
            <person name="Holroyd N."/>
            <person name="Cotton J.A."/>
            <person name="Stanley E.J."/>
            <person name="Zarowiecki M."/>
            <person name="Liu J.Z."/>
            <person name="Huckvale T."/>
            <person name="Cooper P.J."/>
            <person name="Grencis R.K."/>
            <person name="Berriman M."/>
        </authorList>
    </citation>
    <scope>NUCLEOTIDE SEQUENCE [LARGE SCALE GENOMIC DNA]</scope>
</reference>